<dbReference type="Proteomes" id="UP000019118">
    <property type="component" value="Unassembled WGS sequence"/>
</dbReference>
<feature type="domain" description="C2H2-type" evidence="12">
    <location>
        <begin position="400"/>
        <end position="427"/>
    </location>
</feature>
<comment type="subcellular location">
    <subcellularLocation>
        <location evidence="1">Nucleus</location>
    </subcellularLocation>
</comment>
<keyword evidence="6" id="KW-0805">Transcription regulation</keyword>
<evidence type="ECO:0000256" key="6">
    <source>
        <dbReference type="ARBA" id="ARBA00023015"/>
    </source>
</evidence>
<dbReference type="Pfam" id="PF00096">
    <property type="entry name" value="zf-C2H2"/>
    <property type="match status" value="2"/>
</dbReference>
<evidence type="ECO:0000256" key="2">
    <source>
        <dbReference type="ARBA" id="ARBA00022723"/>
    </source>
</evidence>
<accession>A0AAR5PFQ5</accession>
<feature type="region of interest" description="Disordered" evidence="11">
    <location>
        <begin position="254"/>
        <end position="280"/>
    </location>
</feature>
<dbReference type="FunFam" id="3.30.160.60:FF:001385">
    <property type="entry name" value="zinc finger protein 774"/>
    <property type="match status" value="1"/>
</dbReference>
<dbReference type="GO" id="GO:0000981">
    <property type="term" value="F:DNA-binding transcription factor activity, RNA polymerase II-specific"/>
    <property type="evidence" value="ECO:0007669"/>
    <property type="project" value="TreeGrafter"/>
</dbReference>
<evidence type="ECO:0000313" key="14">
    <source>
        <dbReference type="Proteomes" id="UP000019118"/>
    </source>
</evidence>
<evidence type="ECO:0000256" key="8">
    <source>
        <dbReference type="ARBA" id="ARBA00023163"/>
    </source>
</evidence>
<dbReference type="Gene3D" id="3.30.160.60">
    <property type="entry name" value="Classic Zinc Finger"/>
    <property type="match status" value="2"/>
</dbReference>
<dbReference type="GeneID" id="109537542"/>
<dbReference type="PROSITE" id="PS00028">
    <property type="entry name" value="ZINC_FINGER_C2H2_1"/>
    <property type="match status" value="2"/>
</dbReference>
<keyword evidence="14" id="KW-1185">Reference proteome</keyword>
<evidence type="ECO:0000256" key="11">
    <source>
        <dbReference type="SAM" id="MobiDB-lite"/>
    </source>
</evidence>
<dbReference type="InterPro" id="IPR013087">
    <property type="entry name" value="Znf_C2H2_type"/>
</dbReference>
<reference evidence="14" key="1">
    <citation type="journal article" date="2013" name="Genome Biol.">
        <title>Draft genome of the mountain pine beetle, Dendroctonus ponderosae Hopkins, a major forest pest.</title>
        <authorList>
            <person name="Keeling C.I."/>
            <person name="Yuen M.M."/>
            <person name="Liao N.Y."/>
            <person name="Docking T.R."/>
            <person name="Chan S.K."/>
            <person name="Taylor G.A."/>
            <person name="Palmquist D.L."/>
            <person name="Jackman S.D."/>
            <person name="Nguyen A."/>
            <person name="Li M."/>
            <person name="Henderson H."/>
            <person name="Janes J.K."/>
            <person name="Zhao Y."/>
            <person name="Pandoh P."/>
            <person name="Moore R."/>
            <person name="Sperling F.A."/>
            <person name="Huber D.P."/>
            <person name="Birol I."/>
            <person name="Jones S.J."/>
            <person name="Bohlmann J."/>
        </authorList>
    </citation>
    <scope>NUCLEOTIDE SEQUENCE</scope>
</reference>
<dbReference type="EnsemblMetazoa" id="XM_019904325.1">
    <property type="protein sequence ID" value="XP_019759884.1"/>
    <property type="gene ID" value="LOC109537542"/>
</dbReference>
<dbReference type="GO" id="GO:0000977">
    <property type="term" value="F:RNA polymerase II transcription regulatory region sequence-specific DNA binding"/>
    <property type="evidence" value="ECO:0007669"/>
    <property type="project" value="TreeGrafter"/>
</dbReference>
<dbReference type="SUPFAM" id="SSF57667">
    <property type="entry name" value="beta-beta-alpha zinc fingers"/>
    <property type="match status" value="1"/>
</dbReference>
<dbReference type="GO" id="GO:0009880">
    <property type="term" value="P:embryonic pattern specification"/>
    <property type="evidence" value="ECO:0007669"/>
    <property type="project" value="TreeGrafter"/>
</dbReference>
<dbReference type="GO" id="GO:0008270">
    <property type="term" value="F:zinc ion binding"/>
    <property type="evidence" value="ECO:0007669"/>
    <property type="project" value="UniProtKB-KW"/>
</dbReference>
<evidence type="ECO:0000256" key="3">
    <source>
        <dbReference type="ARBA" id="ARBA00022737"/>
    </source>
</evidence>
<name>A0AAR5PFQ5_DENPD</name>
<keyword evidence="2" id="KW-0479">Metal-binding</keyword>
<proteinExistence type="predicted"/>
<keyword evidence="9" id="KW-0539">Nucleus</keyword>
<keyword evidence="3" id="KW-0677">Repeat</keyword>
<dbReference type="GO" id="GO:0005634">
    <property type="term" value="C:nucleus"/>
    <property type="evidence" value="ECO:0007669"/>
    <property type="project" value="UniProtKB-SubCell"/>
</dbReference>
<dbReference type="PROSITE" id="PS50157">
    <property type="entry name" value="ZINC_FINGER_C2H2_2"/>
    <property type="match status" value="2"/>
</dbReference>
<evidence type="ECO:0000256" key="10">
    <source>
        <dbReference type="PROSITE-ProRule" id="PRU00042"/>
    </source>
</evidence>
<dbReference type="AlphaFoldDB" id="A0AAR5PFQ5"/>
<feature type="domain" description="C2H2-type" evidence="12">
    <location>
        <begin position="428"/>
        <end position="450"/>
    </location>
</feature>
<keyword evidence="5" id="KW-0862">Zinc</keyword>
<dbReference type="InterPro" id="IPR050717">
    <property type="entry name" value="C2H2-ZF_Transcription_Reg"/>
</dbReference>
<feature type="region of interest" description="Disordered" evidence="11">
    <location>
        <begin position="345"/>
        <end position="387"/>
    </location>
</feature>
<keyword evidence="8" id="KW-0804">Transcription</keyword>
<evidence type="ECO:0000313" key="13">
    <source>
        <dbReference type="EnsemblMetazoa" id="XP_019759884.1"/>
    </source>
</evidence>
<feature type="compositionally biased region" description="Polar residues" evidence="11">
    <location>
        <begin position="266"/>
        <end position="280"/>
    </location>
</feature>
<protein>
    <recommendedName>
        <fullName evidence="12">C2H2-type domain-containing protein</fullName>
    </recommendedName>
</protein>
<dbReference type="SMART" id="SM00355">
    <property type="entry name" value="ZnF_C2H2"/>
    <property type="match status" value="2"/>
</dbReference>
<evidence type="ECO:0000256" key="4">
    <source>
        <dbReference type="ARBA" id="ARBA00022771"/>
    </source>
</evidence>
<dbReference type="PANTHER" id="PTHR14196">
    <property type="entry name" value="ODD-SKIPPED - RELATED"/>
    <property type="match status" value="1"/>
</dbReference>
<evidence type="ECO:0000256" key="9">
    <source>
        <dbReference type="ARBA" id="ARBA00023242"/>
    </source>
</evidence>
<evidence type="ECO:0000256" key="1">
    <source>
        <dbReference type="ARBA" id="ARBA00004123"/>
    </source>
</evidence>
<evidence type="ECO:0000259" key="12">
    <source>
        <dbReference type="PROSITE" id="PS50157"/>
    </source>
</evidence>
<keyword evidence="4 10" id="KW-0863">Zinc-finger</keyword>
<dbReference type="FunFam" id="3.30.160.60:FF:001499">
    <property type="entry name" value="Zinc finger protein"/>
    <property type="match status" value="1"/>
</dbReference>
<evidence type="ECO:0000256" key="5">
    <source>
        <dbReference type="ARBA" id="ARBA00022833"/>
    </source>
</evidence>
<dbReference type="InterPro" id="IPR036236">
    <property type="entry name" value="Znf_C2H2_sf"/>
</dbReference>
<dbReference type="PANTHER" id="PTHR14196:SF10">
    <property type="entry name" value="C2H2-TYPE DOMAIN-CONTAINING PROTEIN"/>
    <property type="match status" value="1"/>
</dbReference>
<dbReference type="GO" id="GO:0048619">
    <property type="term" value="P:embryonic hindgut morphogenesis"/>
    <property type="evidence" value="ECO:0007669"/>
    <property type="project" value="TreeGrafter"/>
</dbReference>
<evidence type="ECO:0000256" key="7">
    <source>
        <dbReference type="ARBA" id="ARBA00023125"/>
    </source>
</evidence>
<organism evidence="13 14">
    <name type="scientific">Dendroctonus ponderosae</name>
    <name type="common">Mountain pine beetle</name>
    <dbReference type="NCBI Taxonomy" id="77166"/>
    <lineage>
        <taxon>Eukaryota</taxon>
        <taxon>Metazoa</taxon>
        <taxon>Ecdysozoa</taxon>
        <taxon>Arthropoda</taxon>
        <taxon>Hexapoda</taxon>
        <taxon>Insecta</taxon>
        <taxon>Pterygota</taxon>
        <taxon>Neoptera</taxon>
        <taxon>Endopterygota</taxon>
        <taxon>Coleoptera</taxon>
        <taxon>Polyphaga</taxon>
        <taxon>Cucujiformia</taxon>
        <taxon>Curculionidae</taxon>
        <taxon>Scolytinae</taxon>
        <taxon>Dendroctonus</taxon>
    </lineage>
</organism>
<keyword evidence="7" id="KW-0238">DNA-binding</keyword>
<dbReference type="KEGG" id="dpa:109537542"/>
<reference evidence="13" key="2">
    <citation type="submission" date="2024-08" db="UniProtKB">
        <authorList>
            <consortium name="EnsemblMetazoa"/>
        </authorList>
    </citation>
    <scope>IDENTIFICATION</scope>
</reference>
<sequence>METMKYQYTSPYDMPLSASGTVDEFQPIFSWPSGFTDHKVALDGSTESTRSENMLPDPAPDVNEIVTKVNLDDWSRTIELRPLPPFTGYTANLKINGIPGRHYHTISQSVPEGESSYCDNNIVSSSTCNIGSDSGDEMTRLNFECIPNESPIQYEVFSQKCEYETTSIDYLVEDLMGADMADTTVPNVNNNNNSVSNNNIIGNSNNIECGNRNESDEWMDLGEIWGPSDAQKMSPLNQDGMQDLLELSAANNYTKPQDSPDYGASKVQSMSSGPTLQNLPTHDSMPLLQYRLQNGPPIKQESPTSSNYNNLIPALSPPSTCGSTTDNMMQFLPHYPVQIMRNNSRKRSPDLMGHNLPHTSSSSPTKRPRARAQKKPQPQPNNPVFSNEQALGLGKEKQMHYCNICNRGFLNKSNIKVHLRTHTGEKPFSCETCSKAFRQKAHLLKHQQIHKRLGRD</sequence>